<reference evidence="2" key="2">
    <citation type="journal article" date="2018" name="Nat. Commun.">
        <title>Extreme sensitivity to ultraviolet light in the fungal pathogen causing white-nose syndrome of bats.</title>
        <authorList>
            <person name="Palmer J.M."/>
            <person name="Drees K.P."/>
            <person name="Foster J.T."/>
            <person name="Lindner D.L."/>
        </authorList>
    </citation>
    <scope>NUCLEOTIDE SEQUENCE [LARGE SCALE GENOMIC DNA]</scope>
    <source>
        <strain evidence="2">UAMH 10579</strain>
    </source>
</reference>
<organism evidence="1 2">
    <name type="scientific">Pseudogymnoascus verrucosus</name>
    <dbReference type="NCBI Taxonomy" id="342668"/>
    <lineage>
        <taxon>Eukaryota</taxon>
        <taxon>Fungi</taxon>
        <taxon>Dikarya</taxon>
        <taxon>Ascomycota</taxon>
        <taxon>Pezizomycotina</taxon>
        <taxon>Leotiomycetes</taxon>
        <taxon>Thelebolales</taxon>
        <taxon>Thelebolaceae</taxon>
        <taxon>Pseudogymnoascus</taxon>
    </lineage>
</organism>
<gene>
    <name evidence="1" type="ORF">VE01_09716</name>
</gene>
<dbReference type="RefSeq" id="XP_018126463.1">
    <property type="nucleotide sequence ID" value="XM_018279128.1"/>
</dbReference>
<dbReference type="SUPFAM" id="SSF81383">
    <property type="entry name" value="F-box domain"/>
    <property type="match status" value="1"/>
</dbReference>
<name>A0A1B8GA76_9PEZI</name>
<protein>
    <recommendedName>
        <fullName evidence="3">F-box domain-containing protein</fullName>
    </recommendedName>
</protein>
<dbReference type="GeneID" id="28843102"/>
<sequence length="153" mass="17542">MLAKKNFWDTFCTLPREIHELIFAHLDLEDITCVGIASPNLWDMTREIVMRYYYSLFGSWAGDNIVCARDEILPGDYPLGLFSAKEEEDMDKTFLVLIYGSDGYYDDSDFEYGEGGEDGAEQLTLHNLSKSPGTCFYEEFFVERESTRVFGAC</sequence>
<evidence type="ECO:0008006" key="3">
    <source>
        <dbReference type="Google" id="ProtNLM"/>
    </source>
</evidence>
<accession>A0A1B8GA76</accession>
<dbReference type="STRING" id="342668.A0A1B8GA76"/>
<dbReference type="EMBL" id="KV460263">
    <property type="protein sequence ID" value="OBT92730.1"/>
    <property type="molecule type" value="Genomic_DNA"/>
</dbReference>
<evidence type="ECO:0000313" key="1">
    <source>
        <dbReference type="EMBL" id="OBT92730.1"/>
    </source>
</evidence>
<reference evidence="1 2" key="1">
    <citation type="submission" date="2016-03" db="EMBL/GenBank/DDBJ databases">
        <title>Comparative genomics of Pseudogymnoascus destructans, the fungus causing white-nose syndrome of bats.</title>
        <authorList>
            <person name="Palmer J.M."/>
            <person name="Drees K.P."/>
            <person name="Foster J.T."/>
            <person name="Lindner D.L."/>
        </authorList>
    </citation>
    <scope>NUCLEOTIDE SEQUENCE [LARGE SCALE GENOMIC DNA]</scope>
    <source>
        <strain evidence="1 2">UAMH 10579</strain>
    </source>
</reference>
<dbReference type="InterPro" id="IPR036047">
    <property type="entry name" value="F-box-like_dom_sf"/>
</dbReference>
<dbReference type="Proteomes" id="UP000091956">
    <property type="component" value="Unassembled WGS sequence"/>
</dbReference>
<evidence type="ECO:0000313" key="2">
    <source>
        <dbReference type="Proteomes" id="UP000091956"/>
    </source>
</evidence>
<keyword evidence="2" id="KW-1185">Reference proteome</keyword>
<proteinExistence type="predicted"/>
<dbReference type="AlphaFoldDB" id="A0A1B8GA76"/>